<dbReference type="InterPro" id="IPR011856">
    <property type="entry name" value="tRNA_endonuc-like_dom_sf"/>
</dbReference>
<dbReference type="Gene3D" id="3.40.1350.10">
    <property type="match status" value="1"/>
</dbReference>
<keyword evidence="5" id="KW-1185">Reference proteome</keyword>
<comment type="similarity">
    <text evidence="1">Belongs to the SEN15 family.</text>
</comment>
<name>A0A1G4JJ74_9SACH</name>
<dbReference type="GO" id="GO:0000213">
    <property type="term" value="F:tRNA-intron lyase activity"/>
    <property type="evidence" value="ECO:0007669"/>
    <property type="project" value="TreeGrafter"/>
</dbReference>
<dbReference type="Pfam" id="PF09631">
    <property type="entry name" value="Sen15"/>
    <property type="match status" value="1"/>
</dbReference>
<dbReference type="InterPro" id="IPR018593">
    <property type="entry name" value="tRNA-endonuc_su_Sen15"/>
</dbReference>
<dbReference type="GO" id="GO:0000214">
    <property type="term" value="C:tRNA-intron endonuclease complex"/>
    <property type="evidence" value="ECO:0007669"/>
    <property type="project" value="InterPro"/>
</dbReference>
<dbReference type="OrthoDB" id="10002170at2759"/>
<sequence>MVKMDNSGLIRLVSTNLAFEQLWDNVRETQLTNLNCWILTGRPAHKLSNDDDDICDEWVLPVELLQYRCGRLTLEILDTVFHSVKSERITLAIVSDDGTIVYYFIYKGLHKPKKN</sequence>
<proteinExistence type="inferred from homology"/>
<dbReference type="GO" id="GO:0000379">
    <property type="term" value="P:tRNA-type intron splice site recognition and cleavage"/>
    <property type="evidence" value="ECO:0007669"/>
    <property type="project" value="InterPro"/>
</dbReference>
<evidence type="ECO:0000259" key="3">
    <source>
        <dbReference type="Pfam" id="PF09631"/>
    </source>
</evidence>
<evidence type="ECO:0000256" key="2">
    <source>
        <dbReference type="ARBA" id="ARBA00022694"/>
    </source>
</evidence>
<dbReference type="GO" id="GO:0003676">
    <property type="term" value="F:nucleic acid binding"/>
    <property type="evidence" value="ECO:0007669"/>
    <property type="project" value="InterPro"/>
</dbReference>
<dbReference type="SUPFAM" id="SSF53032">
    <property type="entry name" value="tRNA-intron endonuclease catalytic domain-like"/>
    <property type="match status" value="1"/>
</dbReference>
<gene>
    <name evidence="4" type="ORF">LAMI_0E01090G</name>
</gene>
<dbReference type="InterPro" id="IPR042777">
    <property type="entry name" value="Sen15_fungi"/>
</dbReference>
<dbReference type="PANTHER" id="PTHR28518:SF1">
    <property type="entry name" value="TRNA-SPLICING ENDONUCLEASE SUBUNIT SEN15"/>
    <property type="match status" value="1"/>
</dbReference>
<reference evidence="4 5" key="1">
    <citation type="submission" date="2016-03" db="EMBL/GenBank/DDBJ databases">
        <authorList>
            <person name="Devillers H."/>
        </authorList>
    </citation>
    <scope>NUCLEOTIDE SEQUENCE [LARGE SCALE GENOMIC DNA]</scope>
    <source>
        <strain evidence="4">CBS 11717</strain>
    </source>
</reference>
<dbReference type="InterPro" id="IPR036167">
    <property type="entry name" value="tRNA_intron_Endo_cat-like_sf"/>
</dbReference>
<dbReference type="EMBL" id="LT598465">
    <property type="protein sequence ID" value="SCU90210.1"/>
    <property type="molecule type" value="Genomic_DNA"/>
</dbReference>
<evidence type="ECO:0000313" key="5">
    <source>
        <dbReference type="Proteomes" id="UP000191024"/>
    </source>
</evidence>
<accession>A0A1G4JJ74</accession>
<feature type="domain" description="tRNA-splicing endonuclease subunit Sen15" evidence="3">
    <location>
        <begin position="12"/>
        <end position="115"/>
    </location>
</feature>
<protein>
    <submittedName>
        <fullName evidence="4">LAMI_0E01090g1_1</fullName>
    </submittedName>
</protein>
<dbReference type="PANTHER" id="PTHR28518">
    <property type="entry name" value="TRNA-SPLICING ENDONUCLEASE SUBUNIT SEN15"/>
    <property type="match status" value="1"/>
</dbReference>
<dbReference type="STRING" id="1230905.A0A1G4JJ74"/>
<dbReference type="Proteomes" id="UP000191024">
    <property type="component" value="Chromosome E"/>
</dbReference>
<organism evidence="4 5">
    <name type="scientific">Lachancea mirantina</name>
    <dbReference type="NCBI Taxonomy" id="1230905"/>
    <lineage>
        <taxon>Eukaryota</taxon>
        <taxon>Fungi</taxon>
        <taxon>Dikarya</taxon>
        <taxon>Ascomycota</taxon>
        <taxon>Saccharomycotina</taxon>
        <taxon>Saccharomycetes</taxon>
        <taxon>Saccharomycetales</taxon>
        <taxon>Saccharomycetaceae</taxon>
        <taxon>Lachancea</taxon>
    </lineage>
</organism>
<evidence type="ECO:0000256" key="1">
    <source>
        <dbReference type="ARBA" id="ARBA00006091"/>
    </source>
</evidence>
<keyword evidence="2" id="KW-0819">tRNA processing</keyword>
<evidence type="ECO:0000313" key="4">
    <source>
        <dbReference type="EMBL" id="SCU90210.1"/>
    </source>
</evidence>
<dbReference type="AlphaFoldDB" id="A0A1G4JJ74"/>